<reference evidence="1 2" key="1">
    <citation type="submission" date="2024-09" db="EMBL/GenBank/DDBJ databases">
        <authorList>
            <person name="Sun Q."/>
            <person name="Mori K."/>
        </authorList>
    </citation>
    <scope>NUCLEOTIDE SEQUENCE [LARGE SCALE GENOMIC DNA]</scope>
    <source>
        <strain evidence="1 2">CCM 7609</strain>
    </source>
</reference>
<comment type="caution">
    <text evidence="1">The sequence shown here is derived from an EMBL/GenBank/DDBJ whole genome shotgun (WGS) entry which is preliminary data.</text>
</comment>
<protein>
    <submittedName>
        <fullName evidence="1">Uncharacterized protein</fullName>
    </submittedName>
</protein>
<organism evidence="1 2">
    <name type="scientific">Citricoccus parietis</name>
    <dbReference type="NCBI Taxonomy" id="592307"/>
    <lineage>
        <taxon>Bacteria</taxon>
        <taxon>Bacillati</taxon>
        <taxon>Actinomycetota</taxon>
        <taxon>Actinomycetes</taxon>
        <taxon>Micrococcales</taxon>
        <taxon>Micrococcaceae</taxon>
        <taxon>Citricoccus</taxon>
    </lineage>
</organism>
<evidence type="ECO:0000313" key="2">
    <source>
        <dbReference type="Proteomes" id="UP001589575"/>
    </source>
</evidence>
<name>A0ABV5FYD8_9MICC</name>
<dbReference type="EMBL" id="JBHMFI010000001">
    <property type="protein sequence ID" value="MFB9071707.1"/>
    <property type="molecule type" value="Genomic_DNA"/>
</dbReference>
<gene>
    <name evidence="1" type="ORF">ACFFX0_11025</name>
</gene>
<sequence>MRSLVRFSGSIPPVRSGVPVTASCQGSQLWTTGSDLRWHRTLSVWGSS</sequence>
<dbReference type="Proteomes" id="UP001589575">
    <property type="component" value="Unassembled WGS sequence"/>
</dbReference>
<proteinExistence type="predicted"/>
<accession>A0ABV5FYD8</accession>
<evidence type="ECO:0000313" key="1">
    <source>
        <dbReference type="EMBL" id="MFB9071707.1"/>
    </source>
</evidence>
<keyword evidence="2" id="KW-1185">Reference proteome</keyword>